<organism evidence="1">
    <name type="scientific">Clostridium tertium</name>
    <dbReference type="NCBI Taxonomy" id="1559"/>
    <lineage>
        <taxon>Bacteria</taxon>
        <taxon>Bacillati</taxon>
        <taxon>Bacillota</taxon>
        <taxon>Clostridia</taxon>
        <taxon>Eubacteriales</taxon>
        <taxon>Clostridiaceae</taxon>
        <taxon>Clostridium</taxon>
    </lineage>
</organism>
<proteinExistence type="predicted"/>
<evidence type="ECO:0000313" key="1">
    <source>
        <dbReference type="EMBL" id="VYT68888.1"/>
    </source>
</evidence>
<dbReference type="EMBL" id="CACRTO010000005">
    <property type="protein sequence ID" value="VYT68888.1"/>
    <property type="molecule type" value="Genomic_DNA"/>
</dbReference>
<name>A0A6N2YSW5_9CLOT</name>
<accession>A0A6N2YSW5</accession>
<dbReference type="RefSeq" id="WP_156624541.1">
    <property type="nucleotide sequence ID" value="NZ_CACRTO010000005.1"/>
</dbReference>
<dbReference type="AlphaFoldDB" id="A0A6N2YSW5"/>
<protein>
    <recommendedName>
        <fullName evidence="2">LITAF domain-containing protein</fullName>
    </recommendedName>
</protein>
<evidence type="ECO:0008006" key="2">
    <source>
        <dbReference type="Google" id="ProtNLM"/>
    </source>
</evidence>
<sequence length="81" mass="9041">MSDLENKYNDLYENTICPFCRSKSIKIIVEKEREEFNLPSGIIGTICLGPVGLLCGLCCADGEKEKTTCICNDCGKRFINE</sequence>
<reference evidence="1" key="1">
    <citation type="submission" date="2019-11" db="EMBL/GenBank/DDBJ databases">
        <authorList>
            <person name="Feng L."/>
        </authorList>
    </citation>
    <scope>NUCLEOTIDE SEQUENCE</scope>
    <source>
        <strain evidence="1">CTertiumLFYP3</strain>
    </source>
</reference>
<gene>
    <name evidence="1" type="ORF">CTLFYP3_00443</name>
</gene>